<dbReference type="Gene3D" id="1.10.600.10">
    <property type="entry name" value="Farnesyl Diphosphate Synthase"/>
    <property type="match status" value="1"/>
</dbReference>
<dbReference type="CDD" id="cd00685">
    <property type="entry name" value="Trans_IPPS_HT"/>
    <property type="match status" value="1"/>
</dbReference>
<dbReference type="SUPFAM" id="SSF48576">
    <property type="entry name" value="Terpenoid synthases"/>
    <property type="match status" value="1"/>
</dbReference>
<accession>A0ABZ1TRS6</accession>
<name>A0ABZ1TRS6_9ACTN</name>
<sequence length="372" mass="38512">MTTIAHTPPPHTPPPHTLPPHPPSPLSLAAGTTQRARELTEPLLREAVALLEPWTAVMSSYHLGWCRADGSPVEHASGKAVRPALAVLAAEAVGAPAEAALPGAAAAELIHNFSLIHDDIMDGDEERRRRPTVWKEFGVSGAILAGDALQVLAFDLLLAKGGPHGPAAAGHLAVALRELVEGQACDIQFSARPWSGPGTVTVAEYQAMAMAKTGALLAGASAMGAVLGGADQPLVHALAEAAGQLGLAFQCVDDILGIWGDPAVTGKPVRGDLRERKKSLPVVAASAASGSVARRLAELLADGRSPAGEEEAEKVLLEAAELIEECGGRRACEREAEQALARARASLDLVPMPAGVRAQYTALADSFVARVM</sequence>
<organism evidence="3 4">
    <name type="scientific">Kitasatospora purpeofusca</name>
    <dbReference type="NCBI Taxonomy" id="67352"/>
    <lineage>
        <taxon>Bacteria</taxon>
        <taxon>Bacillati</taxon>
        <taxon>Actinomycetota</taxon>
        <taxon>Actinomycetes</taxon>
        <taxon>Kitasatosporales</taxon>
        <taxon>Streptomycetaceae</taxon>
        <taxon>Kitasatospora</taxon>
    </lineage>
</organism>
<keyword evidence="4" id="KW-1185">Reference proteome</keyword>
<protein>
    <submittedName>
        <fullName evidence="3">Polyprenyl synthetase family protein</fullName>
    </submittedName>
</protein>
<dbReference type="SFLD" id="SFLDG01017">
    <property type="entry name" value="Polyprenyl_Transferase_Like"/>
    <property type="match status" value="1"/>
</dbReference>
<dbReference type="PANTHER" id="PTHR12001">
    <property type="entry name" value="GERANYLGERANYL PYROPHOSPHATE SYNTHASE"/>
    <property type="match status" value="1"/>
</dbReference>
<dbReference type="SFLD" id="SFLDS00005">
    <property type="entry name" value="Isoprenoid_Synthase_Type_I"/>
    <property type="match status" value="1"/>
</dbReference>
<evidence type="ECO:0000313" key="4">
    <source>
        <dbReference type="Proteomes" id="UP001432222"/>
    </source>
</evidence>
<dbReference type="Pfam" id="PF00348">
    <property type="entry name" value="polyprenyl_synt"/>
    <property type="match status" value="1"/>
</dbReference>
<reference evidence="3" key="1">
    <citation type="submission" date="2022-10" db="EMBL/GenBank/DDBJ databases">
        <title>The complete genomes of actinobacterial strains from the NBC collection.</title>
        <authorList>
            <person name="Joergensen T.S."/>
            <person name="Alvarez Arevalo M."/>
            <person name="Sterndorff E.B."/>
            <person name="Faurdal D."/>
            <person name="Vuksanovic O."/>
            <person name="Mourched A.-S."/>
            <person name="Charusanti P."/>
            <person name="Shaw S."/>
            <person name="Blin K."/>
            <person name="Weber T."/>
        </authorList>
    </citation>
    <scope>NUCLEOTIDE SEQUENCE</scope>
    <source>
        <strain evidence="3">NBC_00222</strain>
    </source>
</reference>
<dbReference type="PANTHER" id="PTHR12001:SF71">
    <property type="entry name" value="(2E,6E)-FARNESYL DIPHOSPHATE SYNTHASE"/>
    <property type="match status" value="1"/>
</dbReference>
<evidence type="ECO:0000313" key="3">
    <source>
        <dbReference type="EMBL" id="WUQ81688.1"/>
    </source>
</evidence>
<keyword evidence="1" id="KW-0808">Transferase</keyword>
<dbReference type="RefSeq" id="WP_328952763.1">
    <property type="nucleotide sequence ID" value="NZ_CP108110.1"/>
</dbReference>
<dbReference type="EMBL" id="CP108110">
    <property type="protein sequence ID" value="WUQ81688.1"/>
    <property type="molecule type" value="Genomic_DNA"/>
</dbReference>
<evidence type="ECO:0000256" key="2">
    <source>
        <dbReference type="SAM" id="MobiDB-lite"/>
    </source>
</evidence>
<feature type="compositionally biased region" description="Pro residues" evidence="2">
    <location>
        <begin position="7"/>
        <end position="24"/>
    </location>
</feature>
<evidence type="ECO:0000256" key="1">
    <source>
        <dbReference type="RuleBase" id="RU004466"/>
    </source>
</evidence>
<dbReference type="InterPro" id="IPR000092">
    <property type="entry name" value="Polyprenyl_synt"/>
</dbReference>
<comment type="similarity">
    <text evidence="1">Belongs to the FPP/GGPP synthase family.</text>
</comment>
<dbReference type="Proteomes" id="UP001432222">
    <property type="component" value="Chromosome"/>
</dbReference>
<feature type="region of interest" description="Disordered" evidence="2">
    <location>
        <begin position="1"/>
        <end position="24"/>
    </location>
</feature>
<gene>
    <name evidence="3" type="ORF">OHA16_01140</name>
</gene>
<dbReference type="InterPro" id="IPR008949">
    <property type="entry name" value="Isoprenoid_synthase_dom_sf"/>
</dbReference>
<proteinExistence type="inferred from homology"/>